<dbReference type="EMBL" id="CP002059">
    <property type="protein sequence ID" value="ADI65343.1"/>
    <property type="molecule type" value="Genomic_DNA"/>
</dbReference>
<gene>
    <name evidence="1" type="ordered locus">Aazo_3815</name>
</gene>
<dbReference type="Proteomes" id="UP000001511">
    <property type="component" value="Chromosome"/>
</dbReference>
<reference evidence="1 2" key="1">
    <citation type="journal article" date="2010" name="PLoS ONE">
        <title>Genome erosion in a nitrogen-fixing vertically transmitted endosymbiotic multicellular cyanobacterium.</title>
        <authorList>
            <person name="Ran L."/>
            <person name="Larsson J."/>
            <person name="Vigil-Stenman T."/>
            <person name="Nylander J.A."/>
            <person name="Ininbergs K."/>
            <person name="Zheng W.W."/>
            <person name="Lapidus A."/>
            <person name="Lowry S."/>
            <person name="Haselkorn R."/>
            <person name="Bergman B."/>
        </authorList>
    </citation>
    <scope>NUCLEOTIDE SEQUENCE [LARGE SCALE GENOMIC DNA]</scope>
    <source>
        <strain evidence="1 2">0708</strain>
    </source>
</reference>
<organism evidence="1 2">
    <name type="scientific">Nostoc azollae (strain 0708)</name>
    <name type="common">Anabaena azollae (strain 0708)</name>
    <dbReference type="NCBI Taxonomy" id="551115"/>
    <lineage>
        <taxon>Bacteria</taxon>
        <taxon>Bacillati</taxon>
        <taxon>Cyanobacteriota</taxon>
        <taxon>Cyanophyceae</taxon>
        <taxon>Nostocales</taxon>
        <taxon>Nostocaceae</taxon>
        <taxon>Trichormus</taxon>
    </lineage>
</organism>
<proteinExistence type="predicted"/>
<protein>
    <submittedName>
        <fullName evidence="1">Uncharacterized protein</fullName>
    </submittedName>
</protein>
<keyword evidence="2" id="KW-1185">Reference proteome</keyword>
<sequence length="60" mass="7036">MFCKLVCLITQSYNDSILVVRNREILGHKPMVTALVELNLFWVDARECLLHRSRTFLELS</sequence>
<evidence type="ECO:0000313" key="1">
    <source>
        <dbReference type="EMBL" id="ADI65343.1"/>
    </source>
</evidence>
<accession>D7E4M7</accession>
<evidence type="ECO:0000313" key="2">
    <source>
        <dbReference type="Proteomes" id="UP000001511"/>
    </source>
</evidence>
<dbReference type="HOGENOM" id="CLU_2937009_0_0_3"/>
<dbReference type="KEGG" id="naz:Aazo_3815"/>
<name>D7E4M7_NOSA0</name>
<dbReference type="AlphaFoldDB" id="D7E4M7"/>